<keyword evidence="6 12" id="KW-0812">Transmembrane</keyword>
<name>A0AAD5H4M7_9CHLO</name>
<evidence type="ECO:0000313" key="13">
    <source>
        <dbReference type="EMBL" id="KAI7843696.1"/>
    </source>
</evidence>
<evidence type="ECO:0000256" key="1">
    <source>
        <dbReference type="ARBA" id="ARBA00004477"/>
    </source>
</evidence>
<dbReference type="EC" id="2.4.1.258" evidence="3"/>
<evidence type="ECO:0000256" key="11">
    <source>
        <dbReference type="SAM" id="MobiDB-lite"/>
    </source>
</evidence>
<evidence type="ECO:0000256" key="12">
    <source>
        <dbReference type="SAM" id="Phobius"/>
    </source>
</evidence>
<dbReference type="Proteomes" id="UP001205105">
    <property type="component" value="Unassembled WGS sequence"/>
</dbReference>
<comment type="pathway">
    <text evidence="2">Protein modification; protein glycosylation.</text>
</comment>
<evidence type="ECO:0000256" key="7">
    <source>
        <dbReference type="ARBA" id="ARBA00022824"/>
    </source>
</evidence>
<feature type="region of interest" description="Disordered" evidence="11">
    <location>
        <begin position="476"/>
        <end position="511"/>
    </location>
</feature>
<evidence type="ECO:0000256" key="10">
    <source>
        <dbReference type="ARBA" id="ARBA00049506"/>
    </source>
</evidence>
<dbReference type="GO" id="GO:0005789">
    <property type="term" value="C:endoplasmic reticulum membrane"/>
    <property type="evidence" value="ECO:0007669"/>
    <property type="project" value="UniProtKB-SubCell"/>
</dbReference>
<comment type="catalytic activity">
    <reaction evidence="10">
        <text>an alpha-D-Man-(1-&gt;2)-alpha-D-Man-(1-&gt;2)-alpha-D-Man-(1-&gt;3)-[alpha-D-Man-(1-&gt;6)]-beta-D-Man-(1-&gt;4)-beta-D-GlcNAc-(1-&gt;4)-alpha-D-GlcNAc-diphospho-di-trans,poly-cis-dolichol + a di-trans,poly-cis-dolichyl beta-D-mannosyl phosphate = an alpha-D-Man-(1-&gt;2)-alpha-D-Man-(1-&gt;2)-alpha-D-Man-(1-&gt;3)-[alpha-D-Man-(1-&gt;3)-alpha-D-Man-(1-&gt;6)]-beta-D-Man-(1-&gt;4)-beta-D-GlcNAc-(1-&gt;4)-alpha-D-GlcNAc-diphospho-di-trans,poly-cis-dolichol + a di-trans,poly-cis-dolichyl phosphate + H(+)</text>
        <dbReference type="Rhea" id="RHEA:29527"/>
        <dbReference type="Rhea" id="RHEA-COMP:19498"/>
        <dbReference type="Rhea" id="RHEA-COMP:19501"/>
        <dbReference type="Rhea" id="RHEA-COMP:19516"/>
        <dbReference type="Rhea" id="RHEA-COMP:19517"/>
        <dbReference type="ChEBI" id="CHEBI:15378"/>
        <dbReference type="ChEBI" id="CHEBI:57683"/>
        <dbReference type="ChEBI" id="CHEBI:58211"/>
        <dbReference type="ChEBI" id="CHEBI:132515"/>
        <dbReference type="ChEBI" id="CHEBI:132516"/>
        <dbReference type="EC" id="2.4.1.258"/>
    </reaction>
    <physiologicalReaction direction="left-to-right" evidence="10">
        <dbReference type="Rhea" id="RHEA:29528"/>
    </physiologicalReaction>
</comment>
<feature type="compositionally biased region" description="Basic residues" evidence="11">
    <location>
        <begin position="502"/>
        <end position="511"/>
    </location>
</feature>
<feature type="compositionally biased region" description="Low complexity" evidence="11">
    <location>
        <begin position="488"/>
        <end position="501"/>
    </location>
</feature>
<sequence>MARGTPRTSRQRGGGRGRGGGNLLDRLVTALAQLLAPLCDPGNMTAHAVSGAMLLAAEAVLCLLIIRRVPYTEIDWEAYMQEVGGYMEGELDYAKLKGDTGPLVYPAGFVYLFAALRRLTGGSVVAAQYIFAALYLATQAVVMALYARTAALPPWSLALLCASRRLHSIFVLRLFNDCWAMFVAYGATLALQSRRWVLAVVLYSLAVSVKMNVLLMAPGVLAMLTLRSLRLPAQYARPGHVAAGTALGVALQAALGAPFLLAYPRSYLTRAFEFSRVFTFKWSVNWAFLPQEMFVSRQLAAGLMFLHLRLLWGLAQKHWLRAEGGVLPALRRFLSGASQAPGSKARGRSTGTAASSASGNRGSRAAEAASFEDEVLFIIFSSNLAGIVFARSIHYQFYSWYWHTLPFLLLRGRVPRLLALASLAGIELVYNVYPPRPWAAALLHAMHAVVLAATATFRGAPSGEVAAVKLAPGAAAGGAAEDDGQGDGEPQAASGPAAAAGQRRRRQSAVA</sequence>
<evidence type="ECO:0000256" key="5">
    <source>
        <dbReference type="ARBA" id="ARBA00022679"/>
    </source>
</evidence>
<feature type="compositionally biased region" description="Low complexity" evidence="11">
    <location>
        <begin position="348"/>
        <end position="360"/>
    </location>
</feature>
<keyword evidence="14" id="KW-1185">Reference proteome</keyword>
<evidence type="ECO:0000256" key="2">
    <source>
        <dbReference type="ARBA" id="ARBA00004922"/>
    </source>
</evidence>
<feature type="transmembrane region" description="Helical" evidence="12">
    <location>
        <begin position="168"/>
        <end position="190"/>
    </location>
</feature>
<feature type="transmembrane region" description="Helical" evidence="12">
    <location>
        <begin position="241"/>
        <end position="263"/>
    </location>
</feature>
<keyword evidence="9 12" id="KW-0472">Membrane</keyword>
<dbReference type="PANTHER" id="PTHR12646">
    <property type="entry name" value="NOT56 - RELATED"/>
    <property type="match status" value="1"/>
</dbReference>
<feature type="transmembrane region" description="Helical" evidence="12">
    <location>
        <begin position="196"/>
        <end position="221"/>
    </location>
</feature>
<gene>
    <name evidence="13" type="ORF">COHA_002595</name>
</gene>
<dbReference type="PANTHER" id="PTHR12646:SF0">
    <property type="entry name" value="DOL-P-MAN:MAN(5)GLCNAC(2)-PP-DOL ALPHA-1,3-MANNOSYLTRANSFERASE"/>
    <property type="match status" value="1"/>
</dbReference>
<dbReference type="GO" id="GO:0052925">
    <property type="term" value="F:dol-P-Man:Man(5)GlcNAc(2)-PP-Dol alpha-1,3-mannosyltransferase activity"/>
    <property type="evidence" value="ECO:0007669"/>
    <property type="project" value="UniProtKB-EC"/>
</dbReference>
<dbReference type="Pfam" id="PF05208">
    <property type="entry name" value="ALG3"/>
    <property type="match status" value="1"/>
</dbReference>
<accession>A0AAD5H4M7</accession>
<keyword evidence="5" id="KW-0808">Transferase</keyword>
<comment type="caution">
    <text evidence="13">The sequence shown here is derived from an EMBL/GenBank/DDBJ whole genome shotgun (WGS) entry which is preliminary data.</text>
</comment>
<protein>
    <recommendedName>
        <fullName evidence="3">dolichyl-P-Man:Man5GlcNAc2-PP-dolichol alpha-1,3-mannosyltransferase</fullName>
        <ecNumber evidence="3">2.4.1.258</ecNumber>
    </recommendedName>
</protein>
<proteinExistence type="predicted"/>
<feature type="transmembrane region" description="Helical" evidence="12">
    <location>
        <begin position="44"/>
        <end position="66"/>
    </location>
</feature>
<evidence type="ECO:0000313" key="14">
    <source>
        <dbReference type="Proteomes" id="UP001205105"/>
    </source>
</evidence>
<keyword evidence="4" id="KW-0328">Glycosyltransferase</keyword>
<evidence type="ECO:0000256" key="9">
    <source>
        <dbReference type="ARBA" id="ARBA00023136"/>
    </source>
</evidence>
<dbReference type="InterPro" id="IPR007873">
    <property type="entry name" value="Glycosyltransferase_ALG3"/>
</dbReference>
<evidence type="ECO:0000256" key="6">
    <source>
        <dbReference type="ARBA" id="ARBA00022692"/>
    </source>
</evidence>
<feature type="region of interest" description="Disordered" evidence="11">
    <location>
        <begin position="339"/>
        <end position="360"/>
    </location>
</feature>
<evidence type="ECO:0000256" key="8">
    <source>
        <dbReference type="ARBA" id="ARBA00022989"/>
    </source>
</evidence>
<keyword evidence="7" id="KW-0256">Endoplasmic reticulum</keyword>
<comment type="subcellular location">
    <subcellularLocation>
        <location evidence="1">Endoplasmic reticulum membrane</location>
        <topology evidence="1">Multi-pass membrane protein</topology>
    </subcellularLocation>
</comment>
<dbReference type="EMBL" id="JADXDR010000036">
    <property type="protein sequence ID" value="KAI7843696.1"/>
    <property type="molecule type" value="Genomic_DNA"/>
</dbReference>
<reference evidence="13" key="1">
    <citation type="submission" date="2020-11" db="EMBL/GenBank/DDBJ databases">
        <title>Chlorella ohadii genome sequencing and assembly.</title>
        <authorList>
            <person name="Murik O."/>
            <person name="Treves H."/>
            <person name="Kedem I."/>
            <person name="Shotland Y."/>
            <person name="Kaplan A."/>
        </authorList>
    </citation>
    <scope>NUCLEOTIDE SEQUENCE</scope>
    <source>
        <strain evidence="13">1</strain>
    </source>
</reference>
<feature type="transmembrane region" description="Helical" evidence="12">
    <location>
        <begin position="126"/>
        <end position="147"/>
    </location>
</feature>
<feature type="region of interest" description="Disordered" evidence="11">
    <location>
        <begin position="1"/>
        <end position="21"/>
    </location>
</feature>
<organism evidence="13 14">
    <name type="scientific">Chlorella ohadii</name>
    <dbReference type="NCBI Taxonomy" id="2649997"/>
    <lineage>
        <taxon>Eukaryota</taxon>
        <taxon>Viridiplantae</taxon>
        <taxon>Chlorophyta</taxon>
        <taxon>core chlorophytes</taxon>
        <taxon>Trebouxiophyceae</taxon>
        <taxon>Chlorellales</taxon>
        <taxon>Chlorellaceae</taxon>
        <taxon>Chlorella clade</taxon>
        <taxon>Chlorella</taxon>
    </lineage>
</organism>
<dbReference type="AlphaFoldDB" id="A0AAD5H4M7"/>
<keyword evidence="8 12" id="KW-1133">Transmembrane helix</keyword>
<evidence type="ECO:0000256" key="3">
    <source>
        <dbReference type="ARBA" id="ARBA00011964"/>
    </source>
</evidence>
<evidence type="ECO:0000256" key="4">
    <source>
        <dbReference type="ARBA" id="ARBA00022676"/>
    </source>
</evidence>